<organism evidence="1 2">
    <name type="scientific">Chelatococcus albus</name>
    <dbReference type="NCBI Taxonomy" id="3047466"/>
    <lineage>
        <taxon>Bacteria</taxon>
        <taxon>Pseudomonadati</taxon>
        <taxon>Pseudomonadota</taxon>
        <taxon>Alphaproteobacteria</taxon>
        <taxon>Hyphomicrobiales</taxon>
        <taxon>Chelatococcaceae</taxon>
        <taxon>Chelatococcus</taxon>
    </lineage>
</organism>
<comment type="caution">
    <text evidence="1">The sequence shown here is derived from an EMBL/GenBank/DDBJ whole genome shotgun (WGS) entry which is preliminary data.</text>
</comment>
<name>A0ABT7AKY6_9HYPH</name>
<gene>
    <name evidence="1" type="ORF">QNA08_13580</name>
</gene>
<dbReference type="RefSeq" id="WP_283741267.1">
    <property type="nucleotide sequence ID" value="NZ_JASJEV010000008.1"/>
</dbReference>
<proteinExistence type="predicted"/>
<evidence type="ECO:0000313" key="2">
    <source>
        <dbReference type="Proteomes" id="UP001321492"/>
    </source>
</evidence>
<keyword evidence="2" id="KW-1185">Reference proteome</keyword>
<dbReference type="EMBL" id="JASJEV010000008">
    <property type="protein sequence ID" value="MDJ1159266.1"/>
    <property type="molecule type" value="Genomic_DNA"/>
</dbReference>
<dbReference type="Proteomes" id="UP001321492">
    <property type="component" value="Unassembled WGS sequence"/>
</dbReference>
<accession>A0ABT7AKY6</accession>
<sequence>MPRRIDRAHGLKPAFGAGLVVLALLAAAAVSFPPAATAETPMRVWPSQQHPDRQLVLPHPCTCRAQGHDFQLGESACIRTSDGPRRAVCGMELNNTSWQVTGETCPES</sequence>
<protein>
    <submittedName>
        <fullName evidence="1">Uncharacterized protein</fullName>
    </submittedName>
</protein>
<reference evidence="1 2" key="1">
    <citation type="submission" date="2023-05" db="EMBL/GenBank/DDBJ databases">
        <title>Chelatococcus sp. nov., a moderately thermophilic bacterium isolated from hot spring microbial mat.</title>
        <authorList>
            <person name="Hu C.-J."/>
            <person name="Li W.-J."/>
        </authorList>
    </citation>
    <scope>NUCLEOTIDE SEQUENCE [LARGE SCALE GENOMIC DNA]</scope>
    <source>
        <strain evidence="1 2">SYSU G07232</strain>
    </source>
</reference>
<evidence type="ECO:0000313" key="1">
    <source>
        <dbReference type="EMBL" id="MDJ1159266.1"/>
    </source>
</evidence>